<dbReference type="AlphaFoldDB" id="A0A1W9YX78"/>
<evidence type="ECO:0000313" key="2">
    <source>
        <dbReference type="EMBL" id="ORA04664.1"/>
    </source>
</evidence>
<gene>
    <name evidence="2" type="ORF">BST17_13260</name>
</gene>
<dbReference type="RefSeq" id="WP_083058521.1">
    <property type="nucleotide sequence ID" value="NZ_JACKVM010000016.1"/>
</dbReference>
<feature type="compositionally biased region" description="Polar residues" evidence="1">
    <location>
        <begin position="82"/>
        <end position="92"/>
    </location>
</feature>
<comment type="caution">
    <text evidence="2">The sequence shown here is derived from an EMBL/GenBank/DDBJ whole genome shotgun (WGS) entry which is preliminary data.</text>
</comment>
<protein>
    <submittedName>
        <fullName evidence="2">Uncharacterized protein</fullName>
    </submittedName>
</protein>
<dbReference type="OrthoDB" id="4480650at2"/>
<dbReference type="EMBL" id="MVHJ01000009">
    <property type="protein sequence ID" value="ORA04664.1"/>
    <property type="molecule type" value="Genomic_DNA"/>
</dbReference>
<evidence type="ECO:0000256" key="1">
    <source>
        <dbReference type="SAM" id="MobiDB-lite"/>
    </source>
</evidence>
<organism evidence="2 3">
    <name type="scientific">Mycolicibacterium bacteremicum</name>
    <name type="common">Mycobacterium bacteremicum</name>
    <dbReference type="NCBI Taxonomy" id="564198"/>
    <lineage>
        <taxon>Bacteria</taxon>
        <taxon>Bacillati</taxon>
        <taxon>Actinomycetota</taxon>
        <taxon>Actinomycetes</taxon>
        <taxon>Mycobacteriales</taxon>
        <taxon>Mycobacteriaceae</taxon>
        <taxon>Mycolicibacterium</taxon>
    </lineage>
</organism>
<accession>A0A1W9YX78</accession>
<sequence length="92" mass="10215">MTTALTYLALTAILLAPFALTFTLGRAARRSGILRLHLDQFQQAGPFVGRLFGSDQAEDRDGLRTQHDIDAIRSRFSEHPSWPTSSASGERR</sequence>
<evidence type="ECO:0000313" key="3">
    <source>
        <dbReference type="Proteomes" id="UP000192366"/>
    </source>
</evidence>
<dbReference type="Proteomes" id="UP000192366">
    <property type="component" value="Unassembled WGS sequence"/>
</dbReference>
<proteinExistence type="predicted"/>
<keyword evidence="3" id="KW-1185">Reference proteome</keyword>
<name>A0A1W9YX78_MYCBA</name>
<reference evidence="2 3" key="1">
    <citation type="submission" date="2017-02" db="EMBL/GenBank/DDBJ databases">
        <title>The new phylogeny of genus Mycobacterium.</title>
        <authorList>
            <person name="Tortoli E."/>
            <person name="Trovato A."/>
            <person name="Cirillo D.M."/>
        </authorList>
    </citation>
    <scope>NUCLEOTIDE SEQUENCE [LARGE SCALE GENOMIC DNA]</scope>
    <source>
        <strain evidence="2 3">DSM 45578</strain>
    </source>
</reference>
<feature type="region of interest" description="Disordered" evidence="1">
    <location>
        <begin position="71"/>
        <end position="92"/>
    </location>
</feature>